<sequence length="115" mass="13199">MSQDKGKIMNIEHQSIFINLLNLDGLPFSAIIDKNVAKAKLLILENRRIKQLEIARDAGISKERANEIIDEYLGMSEARRELRHTMWPPAPPPAPPPPVYRIRHGSWSYCVEKIQ</sequence>
<keyword evidence="2" id="KW-1185">Reference proteome</keyword>
<comment type="caution">
    <text evidence="1">The sequence shown here is derived from an EMBL/GenBank/DDBJ whole genome shotgun (WGS) entry which is preliminary data.</text>
</comment>
<evidence type="ECO:0000313" key="2">
    <source>
        <dbReference type="Proteomes" id="UP000299102"/>
    </source>
</evidence>
<dbReference type="AlphaFoldDB" id="A0A4C1TDX6"/>
<accession>A0A4C1TDX6</accession>
<name>A0A4C1TDX6_EUMVA</name>
<organism evidence="1 2">
    <name type="scientific">Eumeta variegata</name>
    <name type="common">Bagworm moth</name>
    <name type="synonym">Eumeta japonica</name>
    <dbReference type="NCBI Taxonomy" id="151549"/>
    <lineage>
        <taxon>Eukaryota</taxon>
        <taxon>Metazoa</taxon>
        <taxon>Ecdysozoa</taxon>
        <taxon>Arthropoda</taxon>
        <taxon>Hexapoda</taxon>
        <taxon>Insecta</taxon>
        <taxon>Pterygota</taxon>
        <taxon>Neoptera</taxon>
        <taxon>Endopterygota</taxon>
        <taxon>Lepidoptera</taxon>
        <taxon>Glossata</taxon>
        <taxon>Ditrysia</taxon>
        <taxon>Tineoidea</taxon>
        <taxon>Psychidae</taxon>
        <taxon>Oiketicinae</taxon>
        <taxon>Eumeta</taxon>
    </lineage>
</organism>
<protein>
    <submittedName>
        <fullName evidence="1">Uncharacterized protein</fullName>
    </submittedName>
</protein>
<dbReference type="Proteomes" id="UP000299102">
    <property type="component" value="Unassembled WGS sequence"/>
</dbReference>
<gene>
    <name evidence="1" type="ORF">EVAR_92987_1</name>
</gene>
<reference evidence="1 2" key="1">
    <citation type="journal article" date="2019" name="Commun. Biol.">
        <title>The bagworm genome reveals a unique fibroin gene that provides high tensile strength.</title>
        <authorList>
            <person name="Kono N."/>
            <person name="Nakamura H."/>
            <person name="Ohtoshi R."/>
            <person name="Tomita M."/>
            <person name="Numata K."/>
            <person name="Arakawa K."/>
        </authorList>
    </citation>
    <scope>NUCLEOTIDE SEQUENCE [LARGE SCALE GENOMIC DNA]</scope>
</reference>
<proteinExistence type="predicted"/>
<dbReference type="EMBL" id="BGZK01000046">
    <property type="protein sequence ID" value="GBP11501.1"/>
    <property type="molecule type" value="Genomic_DNA"/>
</dbReference>
<evidence type="ECO:0000313" key="1">
    <source>
        <dbReference type="EMBL" id="GBP11501.1"/>
    </source>
</evidence>